<keyword evidence="9" id="KW-1185">Reference proteome</keyword>
<dbReference type="GO" id="GO:0005634">
    <property type="term" value="C:nucleus"/>
    <property type="evidence" value="ECO:0007669"/>
    <property type="project" value="UniProtKB-SubCell"/>
</dbReference>
<sequence>MATRWQRCAQLLSSHPYHSAISSAPCFALGARDSDSDDDDDAGGDHGAAGAVVAGNFAPQDTGVGAPASPPPPAVAASDRFFVTPARTASLADDAAAAGGGAGEAMRGAVAVEAYSSDPRARFLESMAEMAAAYGAEGMAAPEYREFMEELLSCYLERNDRDVHRHVLAAFAELTARRWPAKRRGALRGLMKINPCALIKQLVVADWQHRSRDSSSCFPTTSSEPHL</sequence>
<dbReference type="NCBIfam" id="TIGR01568">
    <property type="entry name" value="A_thal_3678"/>
    <property type="match status" value="1"/>
</dbReference>
<comment type="function">
    <text evidence="6">Transcriptional repressor that regulates multiple aspects of plant growth and development.</text>
</comment>
<feature type="domain" description="OVATE" evidence="7">
    <location>
        <begin position="112"/>
        <end position="177"/>
    </location>
</feature>
<keyword evidence="4 6" id="KW-0804">Transcription</keyword>
<gene>
    <name evidence="8" type="ORF">URODEC1_LOCUS43222</name>
</gene>
<evidence type="ECO:0000256" key="5">
    <source>
        <dbReference type="ARBA" id="ARBA00023242"/>
    </source>
</evidence>
<dbReference type="EMBL" id="OZ075128">
    <property type="protein sequence ID" value="CAL4958612.1"/>
    <property type="molecule type" value="Genomic_DNA"/>
</dbReference>
<dbReference type="Proteomes" id="UP001497457">
    <property type="component" value="Chromosome 18b"/>
</dbReference>
<dbReference type="PANTHER" id="PTHR33057">
    <property type="entry name" value="TRANSCRIPTION REPRESSOR OFP7-RELATED"/>
    <property type="match status" value="1"/>
</dbReference>
<protein>
    <recommendedName>
        <fullName evidence="6">Transcription repressor</fullName>
    </recommendedName>
    <alternativeName>
        <fullName evidence="6">Ovate family protein</fullName>
    </alternativeName>
</protein>
<reference evidence="8 9" key="2">
    <citation type="submission" date="2024-10" db="EMBL/GenBank/DDBJ databases">
        <authorList>
            <person name="Ryan C."/>
        </authorList>
    </citation>
    <scope>NUCLEOTIDE SEQUENCE [LARGE SCALE GENOMIC DNA]</scope>
</reference>
<keyword evidence="2 6" id="KW-0678">Repressor</keyword>
<proteinExistence type="predicted"/>
<dbReference type="InterPro" id="IPR038933">
    <property type="entry name" value="Ovate"/>
</dbReference>
<evidence type="ECO:0000313" key="8">
    <source>
        <dbReference type="EMBL" id="CAL4958612.1"/>
    </source>
</evidence>
<evidence type="ECO:0000259" key="7">
    <source>
        <dbReference type="PROSITE" id="PS51754"/>
    </source>
</evidence>
<name>A0ABC8ZDZ4_9POAL</name>
<evidence type="ECO:0000256" key="3">
    <source>
        <dbReference type="ARBA" id="ARBA00023015"/>
    </source>
</evidence>
<evidence type="ECO:0000256" key="6">
    <source>
        <dbReference type="RuleBase" id="RU367028"/>
    </source>
</evidence>
<dbReference type="PANTHER" id="PTHR33057:SF101">
    <property type="entry name" value="TRANSCRIPTION REPRESSOR"/>
    <property type="match status" value="1"/>
</dbReference>
<keyword evidence="3 6" id="KW-0805">Transcription regulation</keyword>
<accession>A0ABC8ZDZ4</accession>
<reference evidence="9" key="1">
    <citation type="submission" date="2024-06" db="EMBL/GenBank/DDBJ databases">
        <authorList>
            <person name="Ryan C."/>
        </authorList>
    </citation>
    <scope>NUCLEOTIDE SEQUENCE [LARGE SCALE GENOMIC DNA]</scope>
</reference>
<dbReference type="Pfam" id="PF04844">
    <property type="entry name" value="Ovate"/>
    <property type="match status" value="1"/>
</dbReference>
<dbReference type="InterPro" id="IPR006458">
    <property type="entry name" value="Ovate_C"/>
</dbReference>
<evidence type="ECO:0000256" key="2">
    <source>
        <dbReference type="ARBA" id="ARBA00022491"/>
    </source>
</evidence>
<evidence type="ECO:0000313" key="9">
    <source>
        <dbReference type="Proteomes" id="UP001497457"/>
    </source>
</evidence>
<dbReference type="GO" id="GO:0045892">
    <property type="term" value="P:negative regulation of DNA-templated transcription"/>
    <property type="evidence" value="ECO:0007669"/>
    <property type="project" value="UniProtKB-UniRule"/>
</dbReference>
<dbReference type="PROSITE" id="PS51754">
    <property type="entry name" value="OVATE"/>
    <property type="match status" value="1"/>
</dbReference>
<evidence type="ECO:0000256" key="1">
    <source>
        <dbReference type="ARBA" id="ARBA00004123"/>
    </source>
</evidence>
<evidence type="ECO:0000256" key="4">
    <source>
        <dbReference type="ARBA" id="ARBA00023163"/>
    </source>
</evidence>
<dbReference type="AlphaFoldDB" id="A0ABC8ZDZ4"/>
<comment type="subcellular location">
    <subcellularLocation>
        <location evidence="1 6">Nucleus</location>
    </subcellularLocation>
</comment>
<keyword evidence="5 6" id="KW-0539">Nucleus</keyword>
<organism evidence="8 9">
    <name type="scientific">Urochloa decumbens</name>
    <dbReference type="NCBI Taxonomy" id="240449"/>
    <lineage>
        <taxon>Eukaryota</taxon>
        <taxon>Viridiplantae</taxon>
        <taxon>Streptophyta</taxon>
        <taxon>Embryophyta</taxon>
        <taxon>Tracheophyta</taxon>
        <taxon>Spermatophyta</taxon>
        <taxon>Magnoliopsida</taxon>
        <taxon>Liliopsida</taxon>
        <taxon>Poales</taxon>
        <taxon>Poaceae</taxon>
        <taxon>PACMAD clade</taxon>
        <taxon>Panicoideae</taxon>
        <taxon>Panicodae</taxon>
        <taxon>Paniceae</taxon>
        <taxon>Melinidinae</taxon>
        <taxon>Urochloa</taxon>
    </lineage>
</organism>